<dbReference type="RefSeq" id="WP_354026188.1">
    <property type="nucleotide sequence ID" value="NZ_JBEPSJ010000005.1"/>
</dbReference>
<dbReference type="Gene3D" id="3.20.20.20">
    <property type="entry name" value="Dihydropteroate synthase-like"/>
    <property type="match status" value="1"/>
</dbReference>
<dbReference type="SUPFAM" id="SSF51717">
    <property type="entry name" value="Dihydropteroate synthetase-like"/>
    <property type="match status" value="1"/>
</dbReference>
<dbReference type="InterPro" id="IPR006390">
    <property type="entry name" value="DHP_synth_dom"/>
</dbReference>
<dbReference type="PANTHER" id="PTHR20941">
    <property type="entry name" value="FOLATE SYNTHESIS PROTEINS"/>
    <property type="match status" value="1"/>
</dbReference>
<dbReference type="GO" id="GO:0004156">
    <property type="term" value="F:dihydropteroate synthase activity"/>
    <property type="evidence" value="ECO:0007669"/>
    <property type="project" value="UniProtKB-EC"/>
</dbReference>
<comment type="function">
    <text evidence="10">Catalyzes the condensation of para-aminobenzoate (pABA) with 6-hydroxymethyl-7,8-dihydropterin diphosphate (DHPt-PP) to form 7,8-dihydropteroate (H2Pte), the immediate precursor of folate derivatives.</text>
</comment>
<feature type="domain" description="Pterin-binding" evidence="11">
    <location>
        <begin position="16"/>
        <end position="270"/>
    </location>
</feature>
<name>A0ABV2QSM5_9MICO</name>
<evidence type="ECO:0000313" key="12">
    <source>
        <dbReference type="EMBL" id="MET4584030.1"/>
    </source>
</evidence>
<organism evidence="12 13">
    <name type="scientific">Conyzicola nivalis</name>
    <dbReference type="NCBI Taxonomy" id="1477021"/>
    <lineage>
        <taxon>Bacteria</taxon>
        <taxon>Bacillati</taxon>
        <taxon>Actinomycetota</taxon>
        <taxon>Actinomycetes</taxon>
        <taxon>Micrococcales</taxon>
        <taxon>Microbacteriaceae</taxon>
        <taxon>Conyzicola</taxon>
    </lineage>
</organism>
<dbReference type="EMBL" id="JBEPSJ010000005">
    <property type="protein sequence ID" value="MET4584030.1"/>
    <property type="molecule type" value="Genomic_DNA"/>
</dbReference>
<keyword evidence="7 10" id="KW-0479">Metal-binding</keyword>
<evidence type="ECO:0000256" key="9">
    <source>
        <dbReference type="ARBA" id="ARBA00022909"/>
    </source>
</evidence>
<sequence>MNSDMVLVRKAARPRPRIMGILNVTPDSFSDGGRWNSVNDAIAHGALLHSQGADLIDVGGESTRPGAVRISPEEEQDRVLPVVRELSERGIRVSIDTLNSSTARAAVDAGASIVNDVSGGLADDEMYRTIAALEGDYIVSHWRGHSENMDDLATYNEVVGDVRTEIQRRVAELIVWGVDERRIVIDPGLGFAKTGNDNWKLLGNLDRLASLGYPILIGASRKRFLGELLPPEASAADRDPATAVISALAAQAGVWGVRVHDVESTRAALDVWTEWERGRAE</sequence>
<evidence type="ECO:0000256" key="4">
    <source>
        <dbReference type="ARBA" id="ARBA00009503"/>
    </source>
</evidence>
<comment type="similarity">
    <text evidence="4 10">Belongs to the DHPS family.</text>
</comment>
<keyword evidence="9 10" id="KW-0289">Folate biosynthesis</keyword>
<evidence type="ECO:0000256" key="3">
    <source>
        <dbReference type="ARBA" id="ARBA00004763"/>
    </source>
</evidence>
<dbReference type="InterPro" id="IPR045031">
    <property type="entry name" value="DHP_synth-like"/>
</dbReference>
<gene>
    <name evidence="12" type="ORF">ABIE21_003561</name>
</gene>
<comment type="cofactor">
    <cofactor evidence="2 10">
        <name>Mg(2+)</name>
        <dbReference type="ChEBI" id="CHEBI:18420"/>
    </cofactor>
</comment>
<dbReference type="EC" id="2.5.1.15" evidence="5 10"/>
<comment type="catalytic activity">
    <reaction evidence="1">
        <text>(7,8-dihydropterin-6-yl)methyl diphosphate + 4-aminobenzoate = 7,8-dihydropteroate + diphosphate</text>
        <dbReference type="Rhea" id="RHEA:19949"/>
        <dbReference type="ChEBI" id="CHEBI:17836"/>
        <dbReference type="ChEBI" id="CHEBI:17839"/>
        <dbReference type="ChEBI" id="CHEBI:33019"/>
        <dbReference type="ChEBI" id="CHEBI:72950"/>
        <dbReference type="EC" id="2.5.1.15"/>
    </reaction>
</comment>
<comment type="pathway">
    <text evidence="3 10">Cofactor biosynthesis; tetrahydrofolate biosynthesis; 7,8-dihydrofolate from 2-amino-4-hydroxy-6-hydroxymethyl-7,8-dihydropteridine diphosphate and 4-aminobenzoate: step 1/2.</text>
</comment>
<protein>
    <recommendedName>
        <fullName evidence="5 10">Dihydropteroate synthase</fullName>
        <shortName evidence="10">DHPS</shortName>
        <ecNumber evidence="5 10">2.5.1.15</ecNumber>
    </recommendedName>
    <alternativeName>
        <fullName evidence="10">Dihydropteroate pyrophosphorylase</fullName>
    </alternativeName>
</protein>
<evidence type="ECO:0000256" key="1">
    <source>
        <dbReference type="ARBA" id="ARBA00000012"/>
    </source>
</evidence>
<dbReference type="Proteomes" id="UP001549257">
    <property type="component" value="Unassembled WGS sequence"/>
</dbReference>
<dbReference type="PROSITE" id="PS00793">
    <property type="entry name" value="DHPS_2"/>
    <property type="match status" value="1"/>
</dbReference>
<evidence type="ECO:0000256" key="7">
    <source>
        <dbReference type="ARBA" id="ARBA00022723"/>
    </source>
</evidence>
<evidence type="ECO:0000259" key="11">
    <source>
        <dbReference type="PROSITE" id="PS50972"/>
    </source>
</evidence>
<evidence type="ECO:0000256" key="2">
    <source>
        <dbReference type="ARBA" id="ARBA00001946"/>
    </source>
</evidence>
<keyword evidence="8 10" id="KW-0460">Magnesium</keyword>
<reference evidence="12 13" key="1">
    <citation type="submission" date="2024-06" db="EMBL/GenBank/DDBJ databases">
        <title>Sorghum-associated microbial communities from plants grown in Nebraska, USA.</title>
        <authorList>
            <person name="Schachtman D."/>
        </authorList>
    </citation>
    <scope>NUCLEOTIDE SEQUENCE [LARGE SCALE GENOMIC DNA]</scope>
    <source>
        <strain evidence="12 13">2857</strain>
    </source>
</reference>
<keyword evidence="13" id="KW-1185">Reference proteome</keyword>
<comment type="caution">
    <text evidence="12">The sequence shown here is derived from an EMBL/GenBank/DDBJ whole genome shotgun (WGS) entry which is preliminary data.</text>
</comment>
<dbReference type="InterPro" id="IPR000489">
    <property type="entry name" value="Pterin-binding_dom"/>
</dbReference>
<keyword evidence="6 10" id="KW-0808">Transferase</keyword>
<evidence type="ECO:0000256" key="10">
    <source>
        <dbReference type="RuleBase" id="RU361205"/>
    </source>
</evidence>
<dbReference type="CDD" id="cd00739">
    <property type="entry name" value="DHPS"/>
    <property type="match status" value="1"/>
</dbReference>
<accession>A0ABV2QSM5</accession>
<dbReference type="PROSITE" id="PS00792">
    <property type="entry name" value="DHPS_1"/>
    <property type="match status" value="1"/>
</dbReference>
<evidence type="ECO:0000256" key="6">
    <source>
        <dbReference type="ARBA" id="ARBA00022679"/>
    </source>
</evidence>
<dbReference type="Pfam" id="PF00809">
    <property type="entry name" value="Pterin_bind"/>
    <property type="match status" value="1"/>
</dbReference>
<dbReference type="NCBIfam" id="TIGR01496">
    <property type="entry name" value="DHPS"/>
    <property type="match status" value="1"/>
</dbReference>
<dbReference type="PANTHER" id="PTHR20941:SF1">
    <property type="entry name" value="FOLIC ACID SYNTHESIS PROTEIN FOL1"/>
    <property type="match status" value="1"/>
</dbReference>
<dbReference type="PROSITE" id="PS50972">
    <property type="entry name" value="PTERIN_BINDING"/>
    <property type="match status" value="1"/>
</dbReference>
<evidence type="ECO:0000256" key="8">
    <source>
        <dbReference type="ARBA" id="ARBA00022842"/>
    </source>
</evidence>
<dbReference type="InterPro" id="IPR011005">
    <property type="entry name" value="Dihydropteroate_synth-like_sf"/>
</dbReference>
<evidence type="ECO:0000256" key="5">
    <source>
        <dbReference type="ARBA" id="ARBA00012458"/>
    </source>
</evidence>
<proteinExistence type="inferred from homology"/>
<evidence type="ECO:0000313" key="13">
    <source>
        <dbReference type="Proteomes" id="UP001549257"/>
    </source>
</evidence>